<dbReference type="GO" id="GO:0003887">
    <property type="term" value="F:DNA-directed DNA polymerase activity"/>
    <property type="evidence" value="ECO:0007669"/>
    <property type="project" value="UniProtKB-KW"/>
</dbReference>
<dbReference type="Gene3D" id="3.30.420.10">
    <property type="entry name" value="Ribonuclease H-like superfamily/Ribonuclease H"/>
    <property type="match status" value="1"/>
</dbReference>
<dbReference type="SUPFAM" id="SSF53098">
    <property type="entry name" value="Ribonuclease H-like"/>
    <property type="match status" value="1"/>
</dbReference>
<evidence type="ECO:0000256" key="5">
    <source>
        <dbReference type="ARBA" id="ARBA00022842"/>
    </source>
</evidence>
<sequence length="886" mass="98395">MDPEVLEGERTSRRKMRYGSAILQDPSDPFYGLIKEFSDVVNDVPPSVLPPDQGSPHSSPTFCVRKPNGKWRMVHAFNELNAATIPASTPIPMKDVLQNNLPSCTVFSALDMVDDYYQPLMWESDIPLTAVSTSSGMLWEWLVMPQGLSNAPTTLNRLVTQLFMPIRHFVQTYFDDIFVHSRTSAEQTAVEVHLDHLREVLLCMQENHLYANINKCNFGAEEIPFLGCLLGKDSVRADPEKVSAIAQWSVPTSQTELREWLGLANYLHKYSANYAEMARPLTNLLKKDALWSWTTERQQAFEAIKRSLQSAPILALPDDDRPFSVATDDDLTGLLSAMASPDEAVDLTTQQRPRLHGYSVEEGLLYYQVDRDEEPRVVVPNDQDLPHRVLYKAHDTPLSAHLGRKKSYTSVARSFWWPHMYQWVRSYVQTCDTCQRVKPAPSASAPLASLPAPADCWRSVSVDFIFELPTDSRGHTDILIVVWRLSKMVRLAAVWKSVTAPQAAQLFVDNVFRHHGLPEAFVSDRDPRFVSRFWQHLFRLLCTRLDMSTADHPHTDGQTERLNHVQEDNLRSVCAAEPTSWGTLLHQVEFALNNAVDSLAGFTPFYLNGLRHPRIPLSLPPASNLDAGEAGAKDARGLRGLRPSVKRNLLSFIDTGEAVRQRVRDAMAAAHDRHKENSDRHGRANTHVFEVGDQVLLDTKNLPISAASAVGNTKLRHRFIGPFTVIGIHGHGYTLDLSSAMATHPAFYVGLFKPYYPAAVTDPVGSDLPSTDEGHSPPLPAVPPSQEQRLGRSAQRDPLGGARRDLPRSRPVSRASESTRDIRTRNAAPPRRPPCIATAGSSTDTARGQGGPPAQASPAHGAADDVSPQGHRGQPRRGIDGLKTAT</sequence>
<dbReference type="Gene3D" id="3.30.70.270">
    <property type="match status" value="2"/>
</dbReference>
<evidence type="ECO:0000256" key="2">
    <source>
        <dbReference type="ARBA" id="ARBA00022723"/>
    </source>
</evidence>
<dbReference type="Pfam" id="PF00078">
    <property type="entry name" value="RVT_1"/>
    <property type="match status" value="1"/>
</dbReference>
<protein>
    <submittedName>
        <fullName evidence="15">Unnamed protein product</fullName>
    </submittedName>
</protein>
<evidence type="ECO:0000256" key="1">
    <source>
        <dbReference type="ARBA" id="ARBA00022670"/>
    </source>
</evidence>
<evidence type="ECO:0000256" key="6">
    <source>
        <dbReference type="ARBA" id="ARBA00022908"/>
    </source>
</evidence>
<dbReference type="Pfam" id="PF17921">
    <property type="entry name" value="Integrase_H2C2"/>
    <property type="match status" value="1"/>
</dbReference>
<dbReference type="GO" id="GO:0006508">
    <property type="term" value="P:proteolysis"/>
    <property type="evidence" value="ECO:0007669"/>
    <property type="project" value="UniProtKB-KW"/>
</dbReference>
<organism evidence="15 16">
    <name type="scientific">Phytophthora fragariaefolia</name>
    <dbReference type="NCBI Taxonomy" id="1490495"/>
    <lineage>
        <taxon>Eukaryota</taxon>
        <taxon>Sar</taxon>
        <taxon>Stramenopiles</taxon>
        <taxon>Oomycota</taxon>
        <taxon>Peronosporomycetes</taxon>
        <taxon>Peronosporales</taxon>
        <taxon>Peronosporaceae</taxon>
        <taxon>Phytophthora</taxon>
    </lineage>
</organism>
<dbReference type="GO" id="GO:0015074">
    <property type="term" value="P:DNA integration"/>
    <property type="evidence" value="ECO:0007669"/>
    <property type="project" value="UniProtKB-KW"/>
</dbReference>
<evidence type="ECO:0000256" key="8">
    <source>
        <dbReference type="ARBA" id="ARBA00022932"/>
    </source>
</evidence>
<dbReference type="GO" id="GO:0046872">
    <property type="term" value="F:metal ion binding"/>
    <property type="evidence" value="ECO:0007669"/>
    <property type="project" value="UniProtKB-KW"/>
</dbReference>
<keyword evidence="1" id="KW-0645">Protease</keyword>
<evidence type="ECO:0000256" key="9">
    <source>
        <dbReference type="ARBA" id="ARBA00023125"/>
    </source>
</evidence>
<dbReference type="InterPro" id="IPR050951">
    <property type="entry name" value="Retrovirus_Pol_polyprotein"/>
</dbReference>
<gene>
    <name evidence="15" type="ORF">Pfra01_001422900</name>
</gene>
<dbReference type="InterPro" id="IPR001584">
    <property type="entry name" value="Integrase_cat-core"/>
</dbReference>
<name>A0A9W6XMX3_9STRA</name>
<accession>A0A9W6XMX3</accession>
<evidence type="ECO:0000313" key="16">
    <source>
        <dbReference type="Proteomes" id="UP001165121"/>
    </source>
</evidence>
<keyword evidence="8" id="KW-0239">DNA-directed DNA polymerase</keyword>
<feature type="compositionally biased region" description="Low complexity" evidence="12">
    <location>
        <begin position="825"/>
        <end position="839"/>
    </location>
</feature>
<dbReference type="Proteomes" id="UP001165121">
    <property type="component" value="Unassembled WGS sequence"/>
</dbReference>
<evidence type="ECO:0000259" key="14">
    <source>
        <dbReference type="PROSITE" id="PS50994"/>
    </source>
</evidence>
<dbReference type="PROSITE" id="PS50994">
    <property type="entry name" value="INTEGRASE"/>
    <property type="match status" value="1"/>
</dbReference>
<keyword evidence="5" id="KW-0460">Magnesium</keyword>
<dbReference type="AlphaFoldDB" id="A0A9W6XMX3"/>
<dbReference type="GO" id="GO:0004190">
    <property type="term" value="F:aspartic-type endopeptidase activity"/>
    <property type="evidence" value="ECO:0007669"/>
    <property type="project" value="UniProtKB-KW"/>
</dbReference>
<dbReference type="InterPro" id="IPR000477">
    <property type="entry name" value="RT_dom"/>
</dbReference>
<keyword evidence="4" id="KW-0378">Hydrolase</keyword>
<dbReference type="InterPro" id="IPR036397">
    <property type="entry name" value="RNaseH_sf"/>
</dbReference>
<dbReference type="PANTHER" id="PTHR37984">
    <property type="entry name" value="PROTEIN CBG26694"/>
    <property type="match status" value="1"/>
</dbReference>
<dbReference type="FunFam" id="3.30.70.270:FF:000020">
    <property type="entry name" value="Transposon Tf2-6 polyprotein-like Protein"/>
    <property type="match status" value="1"/>
</dbReference>
<evidence type="ECO:0000256" key="10">
    <source>
        <dbReference type="ARBA" id="ARBA00023172"/>
    </source>
</evidence>
<keyword evidence="9" id="KW-0238">DNA-binding</keyword>
<dbReference type="FunFam" id="1.10.340.70:FF:000001">
    <property type="entry name" value="Retrovirus-related Pol polyprotein from transposon gypsy-like Protein"/>
    <property type="match status" value="1"/>
</dbReference>
<dbReference type="Gene3D" id="3.10.10.10">
    <property type="entry name" value="HIV Type 1 Reverse Transcriptase, subunit A, domain 1"/>
    <property type="match status" value="1"/>
</dbReference>
<dbReference type="InterPro" id="IPR043502">
    <property type="entry name" value="DNA/RNA_pol_sf"/>
</dbReference>
<keyword evidence="2" id="KW-0479">Metal-binding</keyword>
<dbReference type="GO" id="GO:0006310">
    <property type="term" value="P:DNA recombination"/>
    <property type="evidence" value="ECO:0007669"/>
    <property type="project" value="UniProtKB-KW"/>
</dbReference>
<proteinExistence type="predicted"/>
<dbReference type="Pfam" id="PF17919">
    <property type="entry name" value="RT_RNaseH_2"/>
    <property type="match status" value="1"/>
</dbReference>
<dbReference type="InterPro" id="IPR012337">
    <property type="entry name" value="RNaseH-like_sf"/>
</dbReference>
<dbReference type="CDD" id="cd01647">
    <property type="entry name" value="RT_LTR"/>
    <property type="match status" value="1"/>
</dbReference>
<evidence type="ECO:0000313" key="15">
    <source>
        <dbReference type="EMBL" id="GMF42876.1"/>
    </source>
</evidence>
<dbReference type="Pfam" id="PF24626">
    <property type="entry name" value="SH3_Tf2-1"/>
    <property type="match status" value="1"/>
</dbReference>
<dbReference type="EMBL" id="BSXT01001484">
    <property type="protein sequence ID" value="GMF42876.1"/>
    <property type="molecule type" value="Genomic_DNA"/>
</dbReference>
<dbReference type="PANTHER" id="PTHR37984:SF5">
    <property type="entry name" value="PROTEIN NYNRIN-LIKE"/>
    <property type="match status" value="1"/>
</dbReference>
<keyword evidence="8" id="KW-0808">Transferase</keyword>
<feature type="domain" description="Reverse transcriptase" evidence="13">
    <location>
        <begin position="45"/>
        <end position="230"/>
    </location>
</feature>
<evidence type="ECO:0000259" key="13">
    <source>
        <dbReference type="PROSITE" id="PS50878"/>
    </source>
</evidence>
<keyword evidence="7" id="KW-0695">RNA-directed DNA polymerase</keyword>
<feature type="domain" description="Integrase catalytic" evidence="14">
    <location>
        <begin position="447"/>
        <end position="612"/>
    </location>
</feature>
<feature type="region of interest" description="Disordered" evidence="12">
    <location>
        <begin position="764"/>
        <end position="886"/>
    </location>
</feature>
<dbReference type="InterPro" id="IPR041588">
    <property type="entry name" value="Integrase_H2C2"/>
</dbReference>
<dbReference type="InterPro" id="IPR041577">
    <property type="entry name" value="RT_RNaseH_2"/>
</dbReference>
<dbReference type="InterPro" id="IPR056924">
    <property type="entry name" value="SH3_Tf2-1"/>
</dbReference>
<comment type="caution">
    <text evidence="15">The sequence shown here is derived from an EMBL/GenBank/DDBJ whole genome shotgun (WGS) entry which is preliminary data.</text>
</comment>
<reference evidence="15" key="1">
    <citation type="submission" date="2023-04" db="EMBL/GenBank/DDBJ databases">
        <title>Phytophthora fragariaefolia NBRC 109709.</title>
        <authorList>
            <person name="Ichikawa N."/>
            <person name="Sato H."/>
            <person name="Tonouchi N."/>
        </authorList>
    </citation>
    <scope>NUCLEOTIDE SEQUENCE</scope>
    <source>
        <strain evidence="15">NBRC 109709</strain>
    </source>
</reference>
<dbReference type="Gene3D" id="1.10.340.70">
    <property type="match status" value="1"/>
</dbReference>
<keyword evidence="3" id="KW-0064">Aspartyl protease</keyword>
<evidence type="ECO:0000256" key="12">
    <source>
        <dbReference type="SAM" id="MobiDB-lite"/>
    </source>
</evidence>
<keyword evidence="11" id="KW-0511">Multifunctional enzyme</keyword>
<keyword evidence="8" id="KW-0548">Nucleotidyltransferase</keyword>
<dbReference type="SUPFAM" id="SSF56672">
    <property type="entry name" value="DNA/RNA polymerases"/>
    <property type="match status" value="1"/>
</dbReference>
<dbReference type="InterPro" id="IPR043128">
    <property type="entry name" value="Rev_trsase/Diguanyl_cyclase"/>
</dbReference>
<dbReference type="PROSITE" id="PS50878">
    <property type="entry name" value="RT_POL"/>
    <property type="match status" value="1"/>
</dbReference>
<keyword evidence="16" id="KW-1185">Reference proteome</keyword>
<evidence type="ECO:0000256" key="4">
    <source>
        <dbReference type="ARBA" id="ARBA00022801"/>
    </source>
</evidence>
<keyword evidence="10" id="KW-0233">DNA recombination</keyword>
<dbReference type="GO" id="GO:0003677">
    <property type="term" value="F:DNA binding"/>
    <property type="evidence" value="ECO:0007669"/>
    <property type="project" value="UniProtKB-KW"/>
</dbReference>
<evidence type="ECO:0000256" key="7">
    <source>
        <dbReference type="ARBA" id="ARBA00022918"/>
    </source>
</evidence>
<keyword evidence="6" id="KW-0229">DNA integration</keyword>
<dbReference type="OrthoDB" id="1404009at2759"/>
<evidence type="ECO:0000256" key="11">
    <source>
        <dbReference type="ARBA" id="ARBA00023268"/>
    </source>
</evidence>
<evidence type="ECO:0000256" key="3">
    <source>
        <dbReference type="ARBA" id="ARBA00022750"/>
    </source>
</evidence>
<dbReference type="GO" id="GO:0003964">
    <property type="term" value="F:RNA-directed DNA polymerase activity"/>
    <property type="evidence" value="ECO:0007669"/>
    <property type="project" value="UniProtKB-KW"/>
</dbReference>